<comment type="function">
    <text evidence="3">Transglycosidase operating by a ping-pong reaction mechanism. Involved in the synthesis of raffinose, a major soluble carbohydrate in seeds, roots and tubers.</text>
</comment>
<comment type="similarity">
    <text evidence="1">Belongs to the glycosyl hydrolases 36 family.</text>
</comment>
<evidence type="ECO:0000256" key="2">
    <source>
        <dbReference type="ARBA" id="ARBA00023277"/>
    </source>
</evidence>
<evidence type="ECO:0000313" key="5">
    <source>
        <dbReference type="Proteomes" id="UP001165190"/>
    </source>
</evidence>
<keyword evidence="5" id="KW-1185">Reference proteome</keyword>
<dbReference type="Pfam" id="PF05691">
    <property type="entry name" value="Raffinose_syn"/>
    <property type="match status" value="1"/>
</dbReference>
<dbReference type="AlphaFoldDB" id="A0A9W7IYH7"/>
<dbReference type="PANTHER" id="PTHR31268">
    <property type="match status" value="1"/>
</dbReference>
<evidence type="ECO:0000256" key="1">
    <source>
        <dbReference type="ARBA" id="ARBA00007240"/>
    </source>
</evidence>
<dbReference type="PANTHER" id="PTHR31268:SF14">
    <property type="entry name" value="GALACTINOL--SUCROSE GALACTOSYLTRANSFERASE 5-RELATED"/>
    <property type="match status" value="1"/>
</dbReference>
<dbReference type="InterPro" id="IPR008811">
    <property type="entry name" value="Glycosyl_hydrolases_36"/>
</dbReference>
<protein>
    <submittedName>
        <fullName evidence="4">Seed imbibition 1-like, raffinose synthase 5</fullName>
    </submittedName>
</protein>
<reference evidence="4" key="1">
    <citation type="submission" date="2023-05" db="EMBL/GenBank/DDBJ databases">
        <title>Genome and transcriptome analyses reveal genes involved in the formation of fine ridges on petal epidermal cells in Hibiscus trionum.</title>
        <authorList>
            <person name="Koshimizu S."/>
            <person name="Masuda S."/>
            <person name="Ishii T."/>
            <person name="Shirasu K."/>
            <person name="Hoshino A."/>
            <person name="Arita M."/>
        </authorList>
    </citation>
    <scope>NUCLEOTIDE SEQUENCE</scope>
    <source>
        <strain evidence="4">Hamamatsu line</strain>
    </source>
</reference>
<dbReference type="SUPFAM" id="SSF51445">
    <property type="entry name" value="(Trans)glycosidases"/>
    <property type="match status" value="1"/>
</dbReference>
<organism evidence="4 5">
    <name type="scientific">Hibiscus trionum</name>
    <name type="common">Flower of an hour</name>
    <dbReference type="NCBI Taxonomy" id="183268"/>
    <lineage>
        <taxon>Eukaryota</taxon>
        <taxon>Viridiplantae</taxon>
        <taxon>Streptophyta</taxon>
        <taxon>Embryophyta</taxon>
        <taxon>Tracheophyta</taxon>
        <taxon>Spermatophyta</taxon>
        <taxon>Magnoliopsida</taxon>
        <taxon>eudicotyledons</taxon>
        <taxon>Gunneridae</taxon>
        <taxon>Pentapetalae</taxon>
        <taxon>rosids</taxon>
        <taxon>malvids</taxon>
        <taxon>Malvales</taxon>
        <taxon>Malvaceae</taxon>
        <taxon>Malvoideae</taxon>
        <taxon>Hibiscus</taxon>
    </lineage>
</organism>
<dbReference type="InterPro" id="IPR017853">
    <property type="entry name" value="GH"/>
</dbReference>
<gene>
    <name evidence="4" type="ORF">HRI_004095300</name>
</gene>
<accession>A0A9W7IYH7</accession>
<dbReference type="OrthoDB" id="4664297at2759"/>
<dbReference type="EMBL" id="BSYR01000038">
    <property type="protein sequence ID" value="GMJ04260.1"/>
    <property type="molecule type" value="Genomic_DNA"/>
</dbReference>
<proteinExistence type="inferred from homology"/>
<evidence type="ECO:0000256" key="3">
    <source>
        <dbReference type="ARBA" id="ARBA00025404"/>
    </source>
</evidence>
<keyword evidence="2" id="KW-0119">Carbohydrate metabolism</keyword>
<comment type="caution">
    <text evidence="4">The sequence shown here is derived from an EMBL/GenBank/DDBJ whole genome shotgun (WGS) entry which is preliminary data.</text>
</comment>
<name>A0A9W7IYH7_HIBTR</name>
<dbReference type="Proteomes" id="UP001165190">
    <property type="component" value="Unassembled WGS sequence"/>
</dbReference>
<evidence type="ECO:0000313" key="4">
    <source>
        <dbReference type="EMBL" id="GMJ04260.1"/>
    </source>
</evidence>
<dbReference type="GO" id="GO:0047274">
    <property type="term" value="F:galactinol-sucrose galactosyltransferase activity"/>
    <property type="evidence" value="ECO:0007669"/>
    <property type="project" value="TreeGrafter"/>
</dbReference>
<sequence length="144" mass="16647">MLGDDFWCTYPSGDPRGTFWLQSCHMVHCTYNSLWMCNFIHPDWDMFQSTHPCADFHATSRKISGCPVYISEAGRNHNFSLMLKQFVLPDGSILRFRYNALPIKDCFIEDPLHEGKTMLKIMNLNKFDGVTGAFNCQDNCLHIE</sequence>